<evidence type="ECO:0000256" key="1">
    <source>
        <dbReference type="SAM" id="MobiDB-lite"/>
    </source>
</evidence>
<protein>
    <submittedName>
        <fullName evidence="2">Uncharacterized protein</fullName>
    </submittedName>
</protein>
<dbReference type="Proteomes" id="UP000838878">
    <property type="component" value="Chromosome 8"/>
</dbReference>
<feature type="compositionally biased region" description="Basic residues" evidence="1">
    <location>
        <begin position="37"/>
        <end position="58"/>
    </location>
</feature>
<gene>
    <name evidence="2" type="ORF">BINO364_LOCUS15485</name>
</gene>
<feature type="non-terminal residue" evidence="2">
    <location>
        <position position="91"/>
    </location>
</feature>
<proteinExistence type="predicted"/>
<dbReference type="AlphaFoldDB" id="A0A8J9VYE0"/>
<feature type="compositionally biased region" description="Basic residues" evidence="1">
    <location>
        <begin position="70"/>
        <end position="79"/>
    </location>
</feature>
<feature type="compositionally biased region" description="Basic and acidic residues" evidence="1">
    <location>
        <begin position="59"/>
        <end position="69"/>
    </location>
</feature>
<keyword evidence="3" id="KW-1185">Reference proteome</keyword>
<dbReference type="OrthoDB" id="6922674at2759"/>
<evidence type="ECO:0000313" key="3">
    <source>
        <dbReference type="Proteomes" id="UP000838878"/>
    </source>
</evidence>
<dbReference type="EMBL" id="OV170228">
    <property type="protein sequence ID" value="CAH0730510.1"/>
    <property type="molecule type" value="Genomic_DNA"/>
</dbReference>
<accession>A0A8J9VYE0</accession>
<reference evidence="2" key="1">
    <citation type="submission" date="2021-12" db="EMBL/GenBank/DDBJ databases">
        <authorList>
            <person name="Martin H S."/>
        </authorList>
    </citation>
    <scope>NUCLEOTIDE SEQUENCE</scope>
</reference>
<feature type="region of interest" description="Disordered" evidence="1">
    <location>
        <begin position="30"/>
        <end position="91"/>
    </location>
</feature>
<name>A0A8J9VYE0_9NEOP</name>
<organism evidence="2 3">
    <name type="scientific">Brenthis ino</name>
    <name type="common">lesser marbled fritillary</name>
    <dbReference type="NCBI Taxonomy" id="405034"/>
    <lineage>
        <taxon>Eukaryota</taxon>
        <taxon>Metazoa</taxon>
        <taxon>Ecdysozoa</taxon>
        <taxon>Arthropoda</taxon>
        <taxon>Hexapoda</taxon>
        <taxon>Insecta</taxon>
        <taxon>Pterygota</taxon>
        <taxon>Neoptera</taxon>
        <taxon>Endopterygota</taxon>
        <taxon>Lepidoptera</taxon>
        <taxon>Glossata</taxon>
        <taxon>Ditrysia</taxon>
        <taxon>Papilionoidea</taxon>
        <taxon>Nymphalidae</taxon>
        <taxon>Heliconiinae</taxon>
        <taxon>Argynnini</taxon>
        <taxon>Brenthis</taxon>
    </lineage>
</organism>
<sequence>MHSTKTRVAALLTLAYLVYQYRTVLFKLSEEEDSLSRRRSSRLSRSRSRTRSRSRSKHNNHDYKLADSKHGRRGRKPSRRCPDCSLCNYEE</sequence>
<evidence type="ECO:0000313" key="2">
    <source>
        <dbReference type="EMBL" id="CAH0730510.1"/>
    </source>
</evidence>